<name>A0ABV8ASB0_9BACT</name>
<protein>
    <submittedName>
        <fullName evidence="1">Murein L,D-transpeptidase catalytic domain family protein</fullName>
    </submittedName>
</protein>
<dbReference type="PANTHER" id="PTHR38477">
    <property type="entry name" value="HYPOTHETICAL EXPORTED PROTEIN"/>
    <property type="match status" value="1"/>
</dbReference>
<gene>
    <name evidence="1" type="ORF">ACFOSV_10135</name>
</gene>
<organism evidence="1 2">
    <name type="scientific">Algoriphagus namhaensis</name>
    <dbReference type="NCBI Taxonomy" id="915353"/>
    <lineage>
        <taxon>Bacteria</taxon>
        <taxon>Pseudomonadati</taxon>
        <taxon>Bacteroidota</taxon>
        <taxon>Cytophagia</taxon>
        <taxon>Cytophagales</taxon>
        <taxon>Cyclobacteriaceae</taxon>
        <taxon>Algoriphagus</taxon>
    </lineage>
</organism>
<dbReference type="RefSeq" id="WP_377905894.1">
    <property type="nucleotide sequence ID" value="NZ_JBHRZS010000007.1"/>
</dbReference>
<dbReference type="Proteomes" id="UP001595805">
    <property type="component" value="Unassembled WGS sequence"/>
</dbReference>
<accession>A0ABV8ASB0</accession>
<dbReference type="PANTHER" id="PTHR38477:SF1">
    <property type="entry name" value="MUREIN L,D-TRANSPEPTIDASE CATALYTIC DOMAIN FAMILY PROTEIN"/>
    <property type="match status" value="1"/>
</dbReference>
<keyword evidence="2" id="KW-1185">Reference proteome</keyword>
<dbReference type="EMBL" id="JBHRZS010000007">
    <property type="protein sequence ID" value="MFC3880537.1"/>
    <property type="molecule type" value="Genomic_DNA"/>
</dbReference>
<dbReference type="InterPro" id="IPR032676">
    <property type="entry name" value="YkuD_2"/>
</dbReference>
<evidence type="ECO:0000313" key="2">
    <source>
        <dbReference type="Proteomes" id="UP001595805"/>
    </source>
</evidence>
<comment type="caution">
    <text evidence="1">The sequence shown here is derived from an EMBL/GenBank/DDBJ whole genome shotgun (WGS) entry which is preliminary data.</text>
</comment>
<dbReference type="Pfam" id="PF13645">
    <property type="entry name" value="YkuD_2"/>
    <property type="match status" value="1"/>
</dbReference>
<sequence length="228" mass="25809">MMLRFILFTTLFGFAVLPITSKDQMEIQAEPLNMGEILYQNLQVSEYPLPNKEVFDLAYAGWTKLQKDLKSEILTIIDFSLPSTERRMWVIDPIAEKILSHTVVSHGRNSGDLMATRFSNRPESYQSSLGFYKTAETYYGKHGYSLKLDGLEEKFNSQARNRAIVIHGSDYAREEFASRTGRLGRSLGCPAVPNEISRDLIDLIKEGSLLFAYGNDENYLSGSEVLNS</sequence>
<evidence type="ECO:0000313" key="1">
    <source>
        <dbReference type="EMBL" id="MFC3880537.1"/>
    </source>
</evidence>
<reference evidence="2" key="1">
    <citation type="journal article" date="2019" name="Int. J. Syst. Evol. Microbiol.">
        <title>The Global Catalogue of Microorganisms (GCM) 10K type strain sequencing project: providing services to taxonomists for standard genome sequencing and annotation.</title>
        <authorList>
            <consortium name="The Broad Institute Genomics Platform"/>
            <consortium name="The Broad Institute Genome Sequencing Center for Infectious Disease"/>
            <person name="Wu L."/>
            <person name="Ma J."/>
        </authorList>
    </citation>
    <scope>NUCLEOTIDE SEQUENCE [LARGE SCALE GENOMIC DNA]</scope>
    <source>
        <strain evidence="2">CCUG 60523</strain>
    </source>
</reference>
<proteinExistence type="predicted"/>